<dbReference type="STRING" id="1043493.SAMN05421637_0547"/>
<evidence type="ECO:0000256" key="1">
    <source>
        <dbReference type="SAM" id="Phobius"/>
    </source>
</evidence>
<name>A0A1H6UTY0_9MICO</name>
<feature type="transmembrane region" description="Helical" evidence="1">
    <location>
        <begin position="7"/>
        <end position="27"/>
    </location>
</feature>
<sequence length="146" mass="13991">MSFSEKSAWAVIGALALAYGGYLVAVAGRIRDSGVDGAAYADAAVGAAVATVALLAAAHAVIAATGRAATACRATGAPVAAAATASVGRSPSMTILAAGAVVAIALIVTGAQTFWTANVLIAALVAGEIAAAAARITQTRAAARRA</sequence>
<reference evidence="3" key="1">
    <citation type="submission" date="2016-10" db="EMBL/GenBank/DDBJ databases">
        <authorList>
            <person name="Varghese N."/>
        </authorList>
    </citation>
    <scope>NUCLEOTIDE SEQUENCE [LARGE SCALE GENOMIC DNA]</scope>
    <source>
        <strain evidence="3">DSM 24868</strain>
    </source>
</reference>
<protein>
    <submittedName>
        <fullName evidence="2">Uncharacterized protein</fullName>
    </submittedName>
</protein>
<dbReference type="RefSeq" id="WP_042212796.1">
    <property type="nucleotide sequence ID" value="NZ_BBLU01000002.1"/>
</dbReference>
<dbReference type="EMBL" id="FNZI01000001">
    <property type="protein sequence ID" value="SEI95873.1"/>
    <property type="molecule type" value="Genomic_DNA"/>
</dbReference>
<accession>A0A1H6UTY0</accession>
<evidence type="ECO:0000313" key="2">
    <source>
        <dbReference type="EMBL" id="SEI95873.1"/>
    </source>
</evidence>
<evidence type="ECO:0000313" key="3">
    <source>
        <dbReference type="Proteomes" id="UP000183315"/>
    </source>
</evidence>
<keyword evidence="1" id="KW-0472">Membrane</keyword>
<keyword evidence="1" id="KW-0812">Transmembrane</keyword>
<feature type="transmembrane region" description="Helical" evidence="1">
    <location>
        <begin position="39"/>
        <end position="64"/>
    </location>
</feature>
<feature type="transmembrane region" description="Helical" evidence="1">
    <location>
        <begin position="117"/>
        <end position="136"/>
    </location>
</feature>
<dbReference type="Proteomes" id="UP000183315">
    <property type="component" value="Unassembled WGS sequence"/>
</dbReference>
<keyword evidence="1" id="KW-1133">Transmembrane helix</keyword>
<keyword evidence="3" id="KW-1185">Reference proteome</keyword>
<dbReference type="AlphaFoldDB" id="A0A1H6UTY0"/>
<organism evidence="2 3">
    <name type="scientific">Demequina mangrovi</name>
    <dbReference type="NCBI Taxonomy" id="1043493"/>
    <lineage>
        <taxon>Bacteria</taxon>
        <taxon>Bacillati</taxon>
        <taxon>Actinomycetota</taxon>
        <taxon>Actinomycetes</taxon>
        <taxon>Micrococcales</taxon>
        <taxon>Demequinaceae</taxon>
        <taxon>Demequina</taxon>
    </lineage>
</organism>
<proteinExistence type="predicted"/>
<gene>
    <name evidence="2" type="ORF">SAMN05421637_0547</name>
</gene>
<feature type="transmembrane region" description="Helical" evidence="1">
    <location>
        <begin position="93"/>
        <end position="111"/>
    </location>
</feature>